<evidence type="ECO:0000313" key="7">
    <source>
        <dbReference type="EMBL" id="KAK2722666.1"/>
    </source>
</evidence>
<keyword evidence="1" id="KW-0378">Hydrolase</keyword>
<dbReference type="SUPFAM" id="SSF56317">
    <property type="entry name" value="Carbon-nitrogen hydrolase"/>
    <property type="match status" value="2"/>
</dbReference>
<protein>
    <recommendedName>
        <fullName evidence="3">omega-amidase</fullName>
        <ecNumber evidence="3">3.5.1.3</ecNumber>
    </recommendedName>
    <alternativeName>
        <fullName evidence="4">Nitrilase homolog 2</fullName>
    </alternativeName>
</protein>
<evidence type="ECO:0000259" key="6">
    <source>
        <dbReference type="PROSITE" id="PS50263"/>
    </source>
</evidence>
<evidence type="ECO:0000256" key="2">
    <source>
        <dbReference type="ARBA" id="ARBA00036637"/>
    </source>
</evidence>
<evidence type="ECO:0000256" key="4">
    <source>
        <dbReference type="ARBA" id="ARBA00041576"/>
    </source>
</evidence>
<dbReference type="EC" id="3.5.1.3" evidence="3"/>
<dbReference type="InterPro" id="IPR036526">
    <property type="entry name" value="C-N_Hydrolase_sf"/>
</dbReference>
<dbReference type="AlphaFoldDB" id="A0AA88LFL0"/>
<dbReference type="PROSITE" id="PS50263">
    <property type="entry name" value="CN_HYDROLASE"/>
    <property type="match status" value="1"/>
</dbReference>
<comment type="catalytic activity">
    <reaction evidence="5">
        <text>2-oxosuccinamate + H2O = oxaloacetate + NH4(+)</text>
        <dbReference type="Rhea" id="RHEA:59412"/>
        <dbReference type="ChEBI" id="CHEBI:15377"/>
        <dbReference type="ChEBI" id="CHEBI:16452"/>
        <dbReference type="ChEBI" id="CHEBI:28938"/>
        <dbReference type="ChEBI" id="CHEBI:57735"/>
        <dbReference type="EC" id="3.5.1.3"/>
    </reaction>
    <physiologicalReaction direction="left-to-right" evidence="5">
        <dbReference type="Rhea" id="RHEA:59413"/>
    </physiologicalReaction>
</comment>
<evidence type="ECO:0000256" key="5">
    <source>
        <dbReference type="ARBA" id="ARBA00048745"/>
    </source>
</evidence>
<gene>
    <name evidence="7" type="ORF">QYM36_002999</name>
</gene>
<dbReference type="PANTHER" id="PTHR23088">
    <property type="entry name" value="NITRILASE-RELATED"/>
    <property type="match status" value="1"/>
</dbReference>
<dbReference type="GO" id="GO:0006528">
    <property type="term" value="P:asparagine metabolic process"/>
    <property type="evidence" value="ECO:0007669"/>
    <property type="project" value="TreeGrafter"/>
</dbReference>
<name>A0AA88LFL0_ARTSF</name>
<dbReference type="GO" id="GO:0005739">
    <property type="term" value="C:mitochondrion"/>
    <property type="evidence" value="ECO:0007669"/>
    <property type="project" value="TreeGrafter"/>
</dbReference>
<dbReference type="Proteomes" id="UP001187531">
    <property type="component" value="Unassembled WGS sequence"/>
</dbReference>
<dbReference type="InterPro" id="IPR003010">
    <property type="entry name" value="C-N_Hydrolase"/>
</dbReference>
<evidence type="ECO:0000256" key="1">
    <source>
        <dbReference type="ARBA" id="ARBA00022801"/>
    </source>
</evidence>
<evidence type="ECO:0000256" key="3">
    <source>
        <dbReference type="ARBA" id="ARBA00039118"/>
    </source>
</evidence>
<dbReference type="GO" id="GO:0050152">
    <property type="term" value="F:omega-amidase activity"/>
    <property type="evidence" value="ECO:0007669"/>
    <property type="project" value="UniProtKB-EC"/>
</dbReference>
<dbReference type="Gene3D" id="3.60.110.10">
    <property type="entry name" value="Carbon-nitrogen hydrolase"/>
    <property type="match status" value="1"/>
</dbReference>
<comment type="catalytic activity">
    <reaction evidence="2">
        <text>2-oxoglutaramate + H2O = 2-oxoglutarate + NH4(+)</text>
        <dbReference type="Rhea" id="RHEA:32963"/>
        <dbReference type="ChEBI" id="CHEBI:15377"/>
        <dbReference type="ChEBI" id="CHEBI:16769"/>
        <dbReference type="ChEBI" id="CHEBI:16810"/>
        <dbReference type="ChEBI" id="CHEBI:28938"/>
        <dbReference type="EC" id="3.5.1.3"/>
    </reaction>
    <physiologicalReaction direction="left-to-right" evidence="2">
        <dbReference type="Rhea" id="RHEA:32964"/>
    </physiologicalReaction>
</comment>
<proteinExistence type="predicted"/>
<dbReference type="EMBL" id="JAVRJZ010000005">
    <property type="protein sequence ID" value="KAK2722666.1"/>
    <property type="molecule type" value="Genomic_DNA"/>
</dbReference>
<dbReference type="CDD" id="cd07572">
    <property type="entry name" value="nit"/>
    <property type="match status" value="1"/>
</dbReference>
<feature type="non-terminal residue" evidence="7">
    <location>
        <position position="336"/>
    </location>
</feature>
<dbReference type="GO" id="GO:0006107">
    <property type="term" value="P:oxaloacetate metabolic process"/>
    <property type="evidence" value="ECO:0007669"/>
    <property type="project" value="TreeGrafter"/>
</dbReference>
<feature type="domain" description="CN hydrolase" evidence="6">
    <location>
        <begin position="5"/>
        <end position="292"/>
    </location>
</feature>
<dbReference type="InterPro" id="IPR045254">
    <property type="entry name" value="Nit1/2_C-N_Hydrolase"/>
</dbReference>
<comment type="caution">
    <text evidence="7">The sequence shown here is derived from an EMBL/GenBank/DDBJ whole genome shotgun (WGS) entry which is preliminary data.</text>
</comment>
<dbReference type="GO" id="GO:0006541">
    <property type="term" value="P:glutamine metabolic process"/>
    <property type="evidence" value="ECO:0007669"/>
    <property type="project" value="TreeGrafter"/>
</dbReference>
<evidence type="ECO:0000313" key="8">
    <source>
        <dbReference type="Proteomes" id="UP001187531"/>
    </source>
</evidence>
<accession>A0AA88LFL0</accession>
<dbReference type="PANTHER" id="PTHR23088:SF30">
    <property type="entry name" value="OMEGA-AMIDASE NIT2"/>
    <property type="match status" value="1"/>
</dbReference>
<sequence>MQPCFKFAAIQIGAGTDKALNLQRAASLVAKAAKDGAKVVSLPEYFNSPYGTEYFKLYAEKVPDGESCRSLASMARQNQIYLIGGSIPEADGDNLYNTCTIWGPTGDIIGKHRKVHLFDVSIPGKIHFQESEALTPGCSYTTFDTPFCKIGVGICYDICFAELAGVYAQKSRCPSLTSGEKCFGLLQNYAEELWSKKKDESDSYRCILLLTSRCKVLVYPGAFSMITGPTHWELHLRSHAVDNQIYVVGAAPARVATASYVAWGHSSVVDPWGTVLIETDEKEVIVQADIGIDVVRRCVERDKAGEGADCGLPRDQEYLERADMVERSSTLGIYAN</sequence>
<organism evidence="7 8">
    <name type="scientific">Artemia franciscana</name>
    <name type="common">Brine shrimp</name>
    <name type="synonym">Artemia sanfranciscana</name>
    <dbReference type="NCBI Taxonomy" id="6661"/>
    <lineage>
        <taxon>Eukaryota</taxon>
        <taxon>Metazoa</taxon>
        <taxon>Ecdysozoa</taxon>
        <taxon>Arthropoda</taxon>
        <taxon>Crustacea</taxon>
        <taxon>Branchiopoda</taxon>
        <taxon>Anostraca</taxon>
        <taxon>Artemiidae</taxon>
        <taxon>Artemia</taxon>
    </lineage>
</organism>
<keyword evidence="8" id="KW-1185">Reference proteome</keyword>
<dbReference type="Pfam" id="PF00795">
    <property type="entry name" value="CN_hydrolase"/>
    <property type="match status" value="2"/>
</dbReference>
<reference evidence="7" key="1">
    <citation type="submission" date="2023-07" db="EMBL/GenBank/DDBJ databases">
        <title>Chromosome-level genome assembly of Artemia franciscana.</title>
        <authorList>
            <person name="Jo E."/>
        </authorList>
    </citation>
    <scope>NUCLEOTIDE SEQUENCE</scope>
    <source>
        <tissue evidence="7">Whole body</tissue>
    </source>
</reference>